<evidence type="ECO:0000256" key="6">
    <source>
        <dbReference type="ARBA" id="ARBA00022989"/>
    </source>
</evidence>
<evidence type="ECO:0000256" key="5">
    <source>
        <dbReference type="ARBA" id="ARBA00022927"/>
    </source>
</evidence>
<dbReference type="GO" id="GO:0005886">
    <property type="term" value="C:plasma membrane"/>
    <property type="evidence" value="ECO:0007669"/>
    <property type="project" value="UniProtKB-SubCell"/>
</dbReference>
<dbReference type="RefSeq" id="WP_157798288.1">
    <property type="nucleotide sequence ID" value="NZ_PGGC01000140.1"/>
</dbReference>
<dbReference type="NCBIfam" id="TIGR03592">
    <property type="entry name" value="yidC_oxa1_cterm"/>
    <property type="match status" value="1"/>
</dbReference>
<accession>A0A2H9U220</accession>
<evidence type="ECO:0000256" key="7">
    <source>
        <dbReference type="ARBA" id="ARBA00023136"/>
    </source>
</evidence>
<feature type="non-terminal residue" evidence="12">
    <location>
        <position position="1"/>
    </location>
</feature>
<protein>
    <submittedName>
        <fullName evidence="12">Membrane protein insertase YidC</fullName>
    </submittedName>
</protein>
<dbReference type="GO" id="GO:0051205">
    <property type="term" value="P:protein insertion into membrane"/>
    <property type="evidence" value="ECO:0007669"/>
    <property type="project" value="TreeGrafter"/>
</dbReference>
<evidence type="ECO:0000259" key="11">
    <source>
        <dbReference type="Pfam" id="PF02096"/>
    </source>
</evidence>
<dbReference type="PRINTS" id="PR01900">
    <property type="entry name" value="YIDCPROTEIN"/>
</dbReference>
<keyword evidence="2" id="KW-0813">Transport</keyword>
<keyword evidence="5" id="KW-0653">Protein transport</keyword>
<evidence type="ECO:0000256" key="4">
    <source>
        <dbReference type="ARBA" id="ARBA00022692"/>
    </source>
</evidence>
<evidence type="ECO:0000313" key="13">
    <source>
        <dbReference type="Proteomes" id="UP000235861"/>
    </source>
</evidence>
<evidence type="ECO:0000256" key="2">
    <source>
        <dbReference type="ARBA" id="ARBA00022448"/>
    </source>
</evidence>
<proteinExistence type="inferred from homology"/>
<evidence type="ECO:0000313" key="12">
    <source>
        <dbReference type="EMBL" id="PJG58054.1"/>
    </source>
</evidence>
<keyword evidence="3" id="KW-1003">Cell membrane</keyword>
<comment type="subcellular location">
    <subcellularLocation>
        <location evidence="1">Cell membrane</location>
        <topology evidence="1">Multi-pass membrane protein</topology>
    </subcellularLocation>
    <subcellularLocation>
        <location evidence="9">Membrane</location>
        <topology evidence="9">Multi-pass membrane protein</topology>
    </subcellularLocation>
</comment>
<dbReference type="OrthoDB" id="9780552at2"/>
<comment type="caution">
    <text evidence="12">The sequence shown here is derived from an EMBL/GenBank/DDBJ whole genome shotgun (WGS) entry which is preliminary data.</text>
</comment>
<keyword evidence="4 9" id="KW-0812">Transmembrane</keyword>
<dbReference type="AlphaFoldDB" id="A0A2H9U220"/>
<name>A0A2H9U220_9GAMM</name>
<evidence type="ECO:0000256" key="1">
    <source>
        <dbReference type="ARBA" id="ARBA00004651"/>
    </source>
</evidence>
<evidence type="ECO:0000256" key="10">
    <source>
        <dbReference type="SAM" id="Phobius"/>
    </source>
</evidence>
<evidence type="ECO:0000256" key="8">
    <source>
        <dbReference type="ARBA" id="ARBA00023186"/>
    </source>
</evidence>
<evidence type="ECO:0000256" key="3">
    <source>
        <dbReference type="ARBA" id="ARBA00022475"/>
    </source>
</evidence>
<gene>
    <name evidence="12" type="ORF">CUC53_14685</name>
</gene>
<reference evidence="12 13" key="1">
    <citation type="submission" date="2017-11" db="EMBL/GenBank/DDBJ databases">
        <title>Draft genome sequence of environmental isolate Aeromonas cavernicola sp. nov. MDC 2508.</title>
        <authorList>
            <person name="Colston S.M."/>
            <person name="Navarro A."/>
            <person name="Martinez-Murcia A.J."/>
            <person name="Graf J."/>
        </authorList>
    </citation>
    <scope>NUCLEOTIDE SEQUENCE [LARGE SCALE GENOMIC DNA]</scope>
    <source>
        <strain evidence="12 13">MDC 2508</strain>
    </source>
</reference>
<dbReference type="CDD" id="cd20070">
    <property type="entry name" value="5TM_YidC_Alb3"/>
    <property type="match status" value="1"/>
</dbReference>
<dbReference type="Pfam" id="PF02096">
    <property type="entry name" value="60KD_IMP"/>
    <property type="match status" value="1"/>
</dbReference>
<evidence type="ECO:0000256" key="9">
    <source>
        <dbReference type="RuleBase" id="RU003945"/>
    </source>
</evidence>
<dbReference type="GO" id="GO:0015031">
    <property type="term" value="P:protein transport"/>
    <property type="evidence" value="ECO:0007669"/>
    <property type="project" value="UniProtKB-KW"/>
</dbReference>
<dbReference type="InterPro" id="IPR001708">
    <property type="entry name" value="YidC/ALB3/OXA1/COX18"/>
</dbReference>
<dbReference type="PANTHER" id="PTHR12428:SF65">
    <property type="entry name" value="CYTOCHROME C OXIDASE ASSEMBLY PROTEIN COX18, MITOCHONDRIAL"/>
    <property type="match status" value="1"/>
</dbReference>
<comment type="similarity">
    <text evidence="9">Belongs to the OXA1/ALB3/YidC family.</text>
</comment>
<dbReference type="InterPro" id="IPR028055">
    <property type="entry name" value="YidC/Oxa/ALB_C"/>
</dbReference>
<dbReference type="Proteomes" id="UP000235861">
    <property type="component" value="Unassembled WGS sequence"/>
</dbReference>
<dbReference type="EMBL" id="PGGC01000140">
    <property type="protein sequence ID" value="PJG58054.1"/>
    <property type="molecule type" value="Genomic_DNA"/>
</dbReference>
<feature type="transmembrane region" description="Helical" evidence="10">
    <location>
        <begin position="20"/>
        <end position="36"/>
    </location>
</feature>
<dbReference type="GO" id="GO:0032977">
    <property type="term" value="F:membrane insertase activity"/>
    <property type="evidence" value="ECO:0007669"/>
    <property type="project" value="InterPro"/>
</dbReference>
<feature type="transmembrane region" description="Helical" evidence="10">
    <location>
        <begin position="57"/>
        <end position="76"/>
    </location>
</feature>
<keyword evidence="7 10" id="KW-0472">Membrane</keyword>
<organism evidence="12 13">
    <name type="scientific">Aeromonas cavernicola</name>
    <dbReference type="NCBI Taxonomy" id="1006623"/>
    <lineage>
        <taxon>Bacteria</taxon>
        <taxon>Pseudomonadati</taxon>
        <taxon>Pseudomonadota</taxon>
        <taxon>Gammaproteobacteria</taxon>
        <taxon>Aeromonadales</taxon>
        <taxon>Aeromonadaceae</taxon>
        <taxon>Aeromonas</taxon>
    </lineage>
</organism>
<sequence>VELRHAPFALWITDLSVKDPFFVLPILMGASMWYLQKMSPTTITDPMQQKVMQFMPIIFTFMFLWFPAGLTLYWLVSNVISIAQQTLIYRQLEKKGLHTRN</sequence>
<keyword evidence="8" id="KW-0143">Chaperone</keyword>
<keyword evidence="6 10" id="KW-1133">Transmembrane helix</keyword>
<dbReference type="PANTHER" id="PTHR12428">
    <property type="entry name" value="OXA1"/>
    <property type="match status" value="1"/>
</dbReference>
<dbReference type="PRINTS" id="PR00701">
    <property type="entry name" value="60KDINNERMP"/>
</dbReference>
<dbReference type="InterPro" id="IPR047196">
    <property type="entry name" value="YidC_ALB_C"/>
</dbReference>
<keyword evidence="13" id="KW-1185">Reference proteome</keyword>
<feature type="domain" description="Membrane insertase YidC/Oxa/ALB C-terminal" evidence="11">
    <location>
        <begin position="10"/>
        <end position="90"/>
    </location>
</feature>